<dbReference type="EMBL" id="UYSL01025302">
    <property type="protein sequence ID" value="VDL84324.1"/>
    <property type="molecule type" value="Genomic_DNA"/>
</dbReference>
<dbReference type="AlphaFoldDB" id="A0A0N4YTL4"/>
<evidence type="ECO:0000313" key="3">
    <source>
        <dbReference type="WBParaSite" id="NBR_0002058601-mRNA-1"/>
    </source>
</evidence>
<organism evidence="3">
    <name type="scientific">Nippostrongylus brasiliensis</name>
    <name type="common">Rat hookworm</name>
    <dbReference type="NCBI Taxonomy" id="27835"/>
    <lineage>
        <taxon>Eukaryota</taxon>
        <taxon>Metazoa</taxon>
        <taxon>Ecdysozoa</taxon>
        <taxon>Nematoda</taxon>
        <taxon>Chromadorea</taxon>
        <taxon>Rhabditida</taxon>
        <taxon>Rhabditina</taxon>
        <taxon>Rhabditomorpha</taxon>
        <taxon>Strongyloidea</taxon>
        <taxon>Heligmosomidae</taxon>
        <taxon>Nippostrongylus</taxon>
    </lineage>
</organism>
<dbReference type="Proteomes" id="UP000271162">
    <property type="component" value="Unassembled WGS sequence"/>
</dbReference>
<evidence type="ECO:0000313" key="2">
    <source>
        <dbReference type="Proteomes" id="UP000271162"/>
    </source>
</evidence>
<name>A0A0N4YTL4_NIPBR</name>
<reference evidence="3" key="1">
    <citation type="submission" date="2017-02" db="UniProtKB">
        <authorList>
            <consortium name="WormBaseParasite"/>
        </authorList>
    </citation>
    <scope>IDENTIFICATION</scope>
</reference>
<accession>A0A0N4YTL4</accession>
<protein>
    <submittedName>
        <fullName evidence="1 3">Uncharacterized protein</fullName>
    </submittedName>
</protein>
<gene>
    <name evidence="1" type="ORF">NBR_LOCUS20587</name>
</gene>
<sequence length="161" mass="17587">MNGGLKTIVNATISDQFCSAVVGEKKETLAAFSVHQVVEASLCPASEPVEMRMRGENFLPAKLEAREARGANEEAEALDTVARHRAEVATNTSISEPIPIPLDSPIKWKSFQAKSAVAATLDKMQVDHHERSWKITTGERNMKKGKDTKLLRVFSALLSIG</sequence>
<keyword evidence="2" id="KW-1185">Reference proteome</keyword>
<dbReference type="WBParaSite" id="NBR_0002058601-mRNA-1">
    <property type="protein sequence ID" value="NBR_0002058601-mRNA-1"/>
    <property type="gene ID" value="NBR_0002058601"/>
</dbReference>
<reference evidence="1 2" key="2">
    <citation type="submission" date="2018-11" db="EMBL/GenBank/DDBJ databases">
        <authorList>
            <consortium name="Pathogen Informatics"/>
        </authorList>
    </citation>
    <scope>NUCLEOTIDE SEQUENCE [LARGE SCALE GENOMIC DNA]</scope>
</reference>
<proteinExistence type="predicted"/>
<evidence type="ECO:0000313" key="1">
    <source>
        <dbReference type="EMBL" id="VDL84324.1"/>
    </source>
</evidence>